<dbReference type="SUPFAM" id="SSF52540">
    <property type="entry name" value="P-loop containing nucleoside triphosphate hydrolases"/>
    <property type="match status" value="1"/>
</dbReference>
<evidence type="ECO:0000313" key="2">
    <source>
        <dbReference type="EMBL" id="MFC3896932.1"/>
    </source>
</evidence>
<sequence length="957" mass="106598">MGLEIVAVSKLGQSVAMRAATEWLARHAEQDARTLSLTDLAAAELDRPTQRAKLDTLVQHIGHQVTEQLEPVLERFAADDVTASVAAVEAALSSVDLSDEALLADDTDPEVLAQRIRRSVPRQDLGRCYEIALDQSCRYLVQIIRHLPSFQPRALAEVLSRATAQAALLEDVLARLPRTSLYAPAGTDNDDEFRDEYLRYIAANLDRLELLGLSMKDKPRLALSVAYLSLTVSGQQRQQREWFGETDQARSGVRVESALSARTFVRGEAGSGKTTLLDWLAVTAARGGFVDDLCRWNGLVPFPIRLRSYADSPLPQPEEFLTGPLAGLMPLGWAHRVLREGRGLVLVDGVDEVPPQKRRNVREWLRELVNAFPDSQFVVTARPAAADEKWLDEQAFSSVLLEQMSSADVKAFVQRWHEAAKAPDEAQRRLVSQLDSREHLRALASSPLLCAMLCALNLERVSELPHNRMELYAAALTMLLDLRDAERGIARILTTSDKTVLLRDLAWRLTLGGRSQLSTDKVRDHVARKVRAMPNVDEQPDVIVTHLLERSGVIREPVMGRVDFVHRTFQEYLAGEEAMEDDQIDTLVSHAHLDSWAETIVLACGHGRRADVSDLLTKVLDRADREPRRRRRLRLLAAACLETVKDVDPEVHDRVDSMIRDTLVPPRSIKETLSLATIGHRVLRYLPTDLNELSEAAATATVRSAAMVGSPEAMARLAGYAHDGRAGVQEELLEAWQHFDPRRYAEEVLAEAPLDGGYARVRSARLIPHLHCLRQLLGADIELPFHELQRNLGFVEHVTGLRRLEAGTSGEIDLSPLGRTTPHVIRLYSAQRFTNLGQLPLVRSSLSLLQREPWSSLEFLRGRALRNLHFSAVASDCDLSPLAEVKGLRTLVCTNWPNLGALPALPQLDYVSLGSLRGAPIDVRPLKERALRLRLHRHNTHIGVDELGPDVKVAWVG</sequence>
<name>A0ABV8C4I3_9PSEU</name>
<gene>
    <name evidence="2" type="ORF">ACFOWZ_36110</name>
</gene>
<dbReference type="PANTHER" id="PTHR46844:SF1">
    <property type="entry name" value="SLR5058 PROTEIN"/>
    <property type="match status" value="1"/>
</dbReference>
<dbReference type="InterPro" id="IPR027417">
    <property type="entry name" value="P-loop_NTPase"/>
</dbReference>
<protein>
    <submittedName>
        <fullName evidence="2">NACHT domain-containing protein</fullName>
    </submittedName>
</protein>
<dbReference type="InterPro" id="IPR007111">
    <property type="entry name" value="NACHT_NTPase"/>
</dbReference>
<comment type="caution">
    <text evidence="2">The sequence shown here is derived from an EMBL/GenBank/DDBJ whole genome shotgun (WGS) entry which is preliminary data.</text>
</comment>
<evidence type="ECO:0000313" key="3">
    <source>
        <dbReference type="Proteomes" id="UP001595690"/>
    </source>
</evidence>
<reference evidence="3" key="1">
    <citation type="journal article" date="2019" name="Int. J. Syst. Evol. Microbiol.">
        <title>The Global Catalogue of Microorganisms (GCM) 10K type strain sequencing project: providing services to taxonomists for standard genome sequencing and annotation.</title>
        <authorList>
            <consortium name="The Broad Institute Genomics Platform"/>
            <consortium name="The Broad Institute Genome Sequencing Center for Infectious Disease"/>
            <person name="Wu L."/>
            <person name="Ma J."/>
        </authorList>
    </citation>
    <scope>NUCLEOTIDE SEQUENCE [LARGE SCALE GENOMIC DNA]</scope>
    <source>
        <strain evidence="3">CGMCC 4.7405</strain>
    </source>
</reference>
<dbReference type="Pfam" id="PF22733">
    <property type="entry name" value="NNH1"/>
    <property type="match status" value="1"/>
</dbReference>
<evidence type="ECO:0000259" key="1">
    <source>
        <dbReference type="PROSITE" id="PS50837"/>
    </source>
</evidence>
<feature type="domain" description="NACHT" evidence="1">
    <location>
        <begin position="261"/>
        <end position="580"/>
    </location>
</feature>
<dbReference type="PANTHER" id="PTHR46844">
    <property type="entry name" value="SLR5058 PROTEIN"/>
    <property type="match status" value="1"/>
</dbReference>
<dbReference type="RefSeq" id="WP_382378422.1">
    <property type="nucleotide sequence ID" value="NZ_JBHRZI010000031.1"/>
</dbReference>
<dbReference type="EMBL" id="JBHRZI010000031">
    <property type="protein sequence ID" value="MFC3896932.1"/>
    <property type="molecule type" value="Genomic_DNA"/>
</dbReference>
<accession>A0ABV8C4I3</accession>
<dbReference type="Pfam" id="PF05729">
    <property type="entry name" value="NACHT"/>
    <property type="match status" value="1"/>
</dbReference>
<dbReference type="PROSITE" id="PS50837">
    <property type="entry name" value="NACHT"/>
    <property type="match status" value="1"/>
</dbReference>
<dbReference type="Gene3D" id="3.40.50.300">
    <property type="entry name" value="P-loop containing nucleotide triphosphate hydrolases"/>
    <property type="match status" value="1"/>
</dbReference>
<proteinExistence type="predicted"/>
<dbReference type="Proteomes" id="UP001595690">
    <property type="component" value="Unassembled WGS sequence"/>
</dbReference>
<keyword evidence="3" id="KW-1185">Reference proteome</keyword>
<organism evidence="2 3">
    <name type="scientific">Lentzea rhizosphaerae</name>
    <dbReference type="NCBI Taxonomy" id="2041025"/>
    <lineage>
        <taxon>Bacteria</taxon>
        <taxon>Bacillati</taxon>
        <taxon>Actinomycetota</taxon>
        <taxon>Actinomycetes</taxon>
        <taxon>Pseudonocardiales</taxon>
        <taxon>Pseudonocardiaceae</taxon>
        <taxon>Lentzea</taxon>
    </lineage>
</organism>
<dbReference type="InterPro" id="IPR054547">
    <property type="entry name" value="NNH1"/>
</dbReference>